<dbReference type="OMA" id="QGANESC"/>
<evidence type="ECO:0000313" key="5">
    <source>
        <dbReference type="Proteomes" id="UP000005226"/>
    </source>
</evidence>
<reference evidence="4 5" key="1">
    <citation type="journal article" date="2011" name="Genome Biol. Evol.">
        <title>Integration of the genetic map and genome assembly of fugu facilitates insights into distinct features of genome evolution in teleosts and mammals.</title>
        <authorList>
            <person name="Kai W."/>
            <person name="Kikuchi K."/>
            <person name="Tohari S."/>
            <person name="Chew A.K."/>
            <person name="Tay A."/>
            <person name="Fujiwara A."/>
            <person name="Hosoya S."/>
            <person name="Suetake H."/>
            <person name="Naruse K."/>
            <person name="Brenner S."/>
            <person name="Suzuki Y."/>
            <person name="Venkatesh B."/>
        </authorList>
    </citation>
    <scope>NUCLEOTIDE SEQUENCE [LARGE SCALE GENOMIC DNA]</scope>
</reference>
<reference evidence="4" key="2">
    <citation type="submission" date="2025-08" db="UniProtKB">
        <authorList>
            <consortium name="Ensembl"/>
        </authorList>
    </citation>
    <scope>IDENTIFICATION</scope>
</reference>
<dbReference type="Gene3D" id="3.10.100.10">
    <property type="entry name" value="Mannose-Binding Protein A, subunit A"/>
    <property type="match status" value="1"/>
</dbReference>
<keyword evidence="1" id="KW-1015">Disulfide bond</keyword>
<sequence length="173" mass="19841">HQAGLFMKLSLCLGTLKLQPLHGEFSDGEGAALGPQSLRSEFQSLSSRKKYHYVDTALSWWDARTHCKAKFANLATVTKQEDADGLLQALPSTGNYTWIGLHDDLTKWWWSMTNISFNNHRNYSNWEMEKIDNISSRDRCILMKTSGTWQDRSCEEEQLLVCYDAKKAAEFVK</sequence>
<dbReference type="InterPro" id="IPR016186">
    <property type="entry name" value="C-type_lectin-like/link_sf"/>
</dbReference>
<dbReference type="SMART" id="SM00034">
    <property type="entry name" value="CLECT"/>
    <property type="match status" value="1"/>
</dbReference>
<dbReference type="PROSITE" id="PS00615">
    <property type="entry name" value="C_TYPE_LECTIN_1"/>
    <property type="match status" value="1"/>
</dbReference>
<dbReference type="CDD" id="cd00037">
    <property type="entry name" value="CLECT"/>
    <property type="match status" value="1"/>
</dbReference>
<name>A0A3B5K5X1_TAKRU</name>
<dbReference type="Proteomes" id="UP000005226">
    <property type="component" value="Chromosome 12"/>
</dbReference>
<dbReference type="InterPro" id="IPR016187">
    <property type="entry name" value="CTDL_fold"/>
</dbReference>
<dbReference type="InterPro" id="IPR018378">
    <property type="entry name" value="C-type_lectin_CS"/>
</dbReference>
<feature type="chain" id="PRO_5025349104" description="C-type lectin domain-containing protein" evidence="2">
    <location>
        <begin position="24"/>
        <end position="173"/>
    </location>
</feature>
<dbReference type="PANTHER" id="PTHR45784:SF3">
    <property type="entry name" value="C-TYPE LECTIN DOMAIN FAMILY 4 MEMBER K-LIKE-RELATED"/>
    <property type="match status" value="1"/>
</dbReference>
<evidence type="ECO:0000313" key="4">
    <source>
        <dbReference type="Ensembl" id="ENSTRUP00000053016.2"/>
    </source>
</evidence>
<dbReference type="Pfam" id="PF00059">
    <property type="entry name" value="Lectin_C"/>
    <property type="match status" value="1"/>
</dbReference>
<dbReference type="AlphaFoldDB" id="A0A3B5K5X1"/>
<keyword evidence="2" id="KW-0732">Signal</keyword>
<keyword evidence="5" id="KW-1185">Reference proteome</keyword>
<evidence type="ECO:0000259" key="3">
    <source>
        <dbReference type="PROSITE" id="PS50041"/>
    </source>
</evidence>
<protein>
    <recommendedName>
        <fullName evidence="3">C-type lectin domain-containing protein</fullName>
    </recommendedName>
</protein>
<dbReference type="InterPro" id="IPR001304">
    <property type="entry name" value="C-type_lectin-like"/>
</dbReference>
<organism evidence="4 5">
    <name type="scientific">Takifugu rubripes</name>
    <name type="common">Japanese pufferfish</name>
    <name type="synonym">Fugu rubripes</name>
    <dbReference type="NCBI Taxonomy" id="31033"/>
    <lineage>
        <taxon>Eukaryota</taxon>
        <taxon>Metazoa</taxon>
        <taxon>Chordata</taxon>
        <taxon>Craniata</taxon>
        <taxon>Vertebrata</taxon>
        <taxon>Euteleostomi</taxon>
        <taxon>Actinopterygii</taxon>
        <taxon>Neopterygii</taxon>
        <taxon>Teleostei</taxon>
        <taxon>Neoteleostei</taxon>
        <taxon>Acanthomorphata</taxon>
        <taxon>Eupercaria</taxon>
        <taxon>Tetraodontiformes</taxon>
        <taxon>Tetradontoidea</taxon>
        <taxon>Tetraodontidae</taxon>
        <taxon>Takifugu</taxon>
    </lineage>
</organism>
<dbReference type="PROSITE" id="PS50041">
    <property type="entry name" value="C_TYPE_LECTIN_2"/>
    <property type="match status" value="1"/>
</dbReference>
<reference evidence="4" key="3">
    <citation type="submission" date="2025-09" db="UniProtKB">
        <authorList>
            <consortium name="Ensembl"/>
        </authorList>
    </citation>
    <scope>IDENTIFICATION</scope>
</reference>
<feature type="signal peptide" evidence="2">
    <location>
        <begin position="1"/>
        <end position="23"/>
    </location>
</feature>
<dbReference type="InParanoid" id="A0A3B5K5X1"/>
<evidence type="ECO:0000256" key="1">
    <source>
        <dbReference type="ARBA" id="ARBA00023157"/>
    </source>
</evidence>
<dbReference type="GeneTree" id="ENSGT00940000175119"/>
<dbReference type="PANTHER" id="PTHR45784">
    <property type="entry name" value="C-TYPE LECTIN DOMAIN FAMILY 20 MEMBER A-RELATED"/>
    <property type="match status" value="1"/>
</dbReference>
<evidence type="ECO:0000256" key="2">
    <source>
        <dbReference type="SAM" id="SignalP"/>
    </source>
</evidence>
<feature type="domain" description="C-type lectin" evidence="3">
    <location>
        <begin position="51"/>
        <end position="163"/>
    </location>
</feature>
<dbReference type="SUPFAM" id="SSF56436">
    <property type="entry name" value="C-type lectin-like"/>
    <property type="match status" value="1"/>
</dbReference>
<accession>A0A3B5K5X1</accession>
<proteinExistence type="predicted"/>
<dbReference type="Ensembl" id="ENSTRUT00000057892.2">
    <property type="protein sequence ID" value="ENSTRUP00000053016.2"/>
    <property type="gene ID" value="ENSTRUG00000025387.2"/>
</dbReference>